<proteinExistence type="predicted"/>
<organism evidence="1 2">
    <name type="scientific">Araneus ventricosus</name>
    <name type="common">Orbweaver spider</name>
    <name type="synonym">Epeira ventricosa</name>
    <dbReference type="NCBI Taxonomy" id="182803"/>
    <lineage>
        <taxon>Eukaryota</taxon>
        <taxon>Metazoa</taxon>
        <taxon>Ecdysozoa</taxon>
        <taxon>Arthropoda</taxon>
        <taxon>Chelicerata</taxon>
        <taxon>Arachnida</taxon>
        <taxon>Araneae</taxon>
        <taxon>Araneomorphae</taxon>
        <taxon>Entelegynae</taxon>
        <taxon>Araneoidea</taxon>
        <taxon>Araneidae</taxon>
        <taxon>Araneus</taxon>
    </lineage>
</organism>
<gene>
    <name evidence="1" type="ORF">AVEN_124688_1</name>
</gene>
<dbReference type="Proteomes" id="UP000499080">
    <property type="component" value="Unassembled WGS sequence"/>
</dbReference>
<evidence type="ECO:0000313" key="2">
    <source>
        <dbReference type="Proteomes" id="UP000499080"/>
    </source>
</evidence>
<reference evidence="1 2" key="1">
    <citation type="journal article" date="2019" name="Sci. Rep.">
        <title>Orb-weaving spider Araneus ventricosus genome elucidates the spidroin gene catalogue.</title>
        <authorList>
            <person name="Kono N."/>
            <person name="Nakamura H."/>
            <person name="Ohtoshi R."/>
            <person name="Moran D.A.P."/>
            <person name="Shinohara A."/>
            <person name="Yoshida Y."/>
            <person name="Fujiwara M."/>
            <person name="Mori M."/>
            <person name="Tomita M."/>
            <person name="Arakawa K."/>
        </authorList>
    </citation>
    <scope>NUCLEOTIDE SEQUENCE [LARGE SCALE GENOMIC DNA]</scope>
</reference>
<dbReference type="EMBL" id="BGPR01003620">
    <property type="protein sequence ID" value="GBM90440.1"/>
    <property type="molecule type" value="Genomic_DNA"/>
</dbReference>
<comment type="caution">
    <text evidence="1">The sequence shown here is derived from an EMBL/GenBank/DDBJ whole genome shotgun (WGS) entry which is preliminary data.</text>
</comment>
<dbReference type="AlphaFoldDB" id="A0A4Y2JK01"/>
<keyword evidence="2" id="KW-1185">Reference proteome</keyword>
<name>A0A4Y2JK01_ARAVE</name>
<protein>
    <submittedName>
        <fullName evidence="1">Uncharacterized protein</fullName>
    </submittedName>
</protein>
<accession>A0A4Y2JK01</accession>
<sequence length="94" mass="10766">MLQISMLPLIYKLFCHGYHLLQKLEAVHCQSDLRYPGANFLSTMALCSYQGESSRYWIQRHVAQRPSRLSPMVGGTFLAINRSELAKTTNYKGQ</sequence>
<evidence type="ECO:0000313" key="1">
    <source>
        <dbReference type="EMBL" id="GBM90440.1"/>
    </source>
</evidence>